<keyword evidence="6 9" id="KW-0378">Hydrolase</keyword>
<evidence type="ECO:0000256" key="9">
    <source>
        <dbReference type="PROSITE-ProRule" id="PRU01240"/>
    </source>
</evidence>
<dbReference type="SUPFAM" id="SSF52025">
    <property type="entry name" value="PA domain"/>
    <property type="match status" value="1"/>
</dbReference>
<keyword evidence="4 9" id="KW-0645">Protease</keyword>
<dbReference type="CDD" id="cd07489">
    <property type="entry name" value="Peptidases_S8_5"/>
    <property type="match status" value="1"/>
</dbReference>
<dbReference type="PANTHER" id="PTHR43806:SF66">
    <property type="entry name" value="SERIN ENDOPEPTIDASE"/>
    <property type="match status" value="1"/>
</dbReference>
<feature type="domain" description="Peptidase S8/S53" evidence="13">
    <location>
        <begin position="199"/>
        <end position="609"/>
    </location>
</feature>
<dbReference type="EMBL" id="JANBPU010000319">
    <property type="protein sequence ID" value="KAJ1912718.1"/>
    <property type="molecule type" value="Genomic_DNA"/>
</dbReference>
<keyword evidence="5 12" id="KW-0732">Signal</keyword>
<dbReference type="PANTHER" id="PTHR43806">
    <property type="entry name" value="PEPTIDASE S8"/>
    <property type="match status" value="1"/>
</dbReference>
<evidence type="ECO:0000256" key="1">
    <source>
        <dbReference type="ARBA" id="ARBA00011073"/>
    </source>
</evidence>
<feature type="active site" description="Charge relay system" evidence="8 9">
    <location>
        <position position="208"/>
    </location>
</feature>
<feature type="domain" description="PA" evidence="14">
    <location>
        <begin position="429"/>
        <end position="503"/>
    </location>
</feature>
<comment type="caution">
    <text evidence="16">The sequence shown here is derived from an EMBL/GenBank/DDBJ whole genome shotgun (WGS) entry which is preliminary data.</text>
</comment>
<dbReference type="InterPro" id="IPR034187">
    <property type="entry name" value="Peptidases_S8_5"/>
</dbReference>
<reference evidence="16" key="1">
    <citation type="submission" date="2022-07" db="EMBL/GenBank/DDBJ databases">
        <title>Phylogenomic reconstructions and comparative analyses of Kickxellomycotina fungi.</title>
        <authorList>
            <person name="Reynolds N.K."/>
            <person name="Stajich J.E."/>
            <person name="Barry K."/>
            <person name="Grigoriev I.V."/>
            <person name="Crous P."/>
            <person name="Smith M.E."/>
        </authorList>
    </citation>
    <scope>NUCLEOTIDE SEQUENCE</scope>
    <source>
        <strain evidence="16">NBRC 100468</strain>
    </source>
</reference>
<dbReference type="InterPro" id="IPR046450">
    <property type="entry name" value="PA_dom_sf"/>
</dbReference>
<dbReference type="Pfam" id="PF02225">
    <property type="entry name" value="PA"/>
    <property type="match status" value="1"/>
</dbReference>
<feature type="chain" id="PRO_5040851942" evidence="12">
    <location>
        <begin position="33"/>
        <end position="943"/>
    </location>
</feature>
<comment type="similarity">
    <text evidence="1 9 10">Belongs to the peptidase S8 family.</text>
</comment>
<dbReference type="GO" id="GO:0006508">
    <property type="term" value="P:proteolysis"/>
    <property type="evidence" value="ECO:0007669"/>
    <property type="project" value="UniProtKB-KW"/>
</dbReference>
<evidence type="ECO:0000313" key="17">
    <source>
        <dbReference type="Proteomes" id="UP001150538"/>
    </source>
</evidence>
<evidence type="ECO:0000259" key="14">
    <source>
        <dbReference type="Pfam" id="PF02225"/>
    </source>
</evidence>
<dbReference type="InterPro" id="IPR003137">
    <property type="entry name" value="PA_domain"/>
</dbReference>
<dbReference type="PROSITE" id="PS51892">
    <property type="entry name" value="SUBTILASE"/>
    <property type="match status" value="1"/>
</dbReference>
<dbReference type="SUPFAM" id="SSF52743">
    <property type="entry name" value="Subtilisin-like"/>
    <property type="match status" value="1"/>
</dbReference>
<evidence type="ECO:0000256" key="5">
    <source>
        <dbReference type="ARBA" id="ARBA00022729"/>
    </source>
</evidence>
<keyword evidence="7 9" id="KW-0720">Serine protease</keyword>
<feature type="region of interest" description="Disordered" evidence="11">
    <location>
        <begin position="123"/>
        <end position="160"/>
    </location>
</feature>
<dbReference type="InterPro" id="IPR036852">
    <property type="entry name" value="Peptidase_S8/S53_dom_sf"/>
</dbReference>
<evidence type="ECO:0000256" key="8">
    <source>
        <dbReference type="PIRSR" id="PIRSR615500-1"/>
    </source>
</evidence>
<protein>
    <submittedName>
        <fullName evidence="16">Uncharacterized protein</fullName>
    </submittedName>
</protein>
<dbReference type="Gene3D" id="3.50.30.30">
    <property type="match status" value="1"/>
</dbReference>
<dbReference type="InterPro" id="IPR000209">
    <property type="entry name" value="Peptidase_S8/S53_dom"/>
</dbReference>
<evidence type="ECO:0000256" key="3">
    <source>
        <dbReference type="ARBA" id="ARBA00022525"/>
    </source>
</evidence>
<name>A0A9W7ZMP4_9FUNG</name>
<dbReference type="InterPro" id="IPR023827">
    <property type="entry name" value="Peptidase_S8_Asp-AS"/>
</dbReference>
<dbReference type="Proteomes" id="UP001150538">
    <property type="component" value="Unassembled WGS sequence"/>
</dbReference>
<evidence type="ECO:0000256" key="10">
    <source>
        <dbReference type="RuleBase" id="RU003355"/>
    </source>
</evidence>
<evidence type="ECO:0000256" key="2">
    <source>
        <dbReference type="ARBA" id="ARBA00022512"/>
    </source>
</evidence>
<dbReference type="AlphaFoldDB" id="A0A9W7ZMP4"/>
<evidence type="ECO:0000313" key="16">
    <source>
        <dbReference type="EMBL" id="KAJ1912718.1"/>
    </source>
</evidence>
<evidence type="ECO:0000256" key="7">
    <source>
        <dbReference type="ARBA" id="ARBA00022825"/>
    </source>
</evidence>
<accession>A0A9W7ZMP4</accession>
<dbReference type="Pfam" id="PF06280">
    <property type="entry name" value="fn3_5"/>
    <property type="match status" value="1"/>
</dbReference>
<gene>
    <name evidence="16" type="ORF">H4219_005495</name>
</gene>
<feature type="domain" description="C5a peptidase/Subtilisin-like protease SBT2-like Fn3-like" evidence="15">
    <location>
        <begin position="662"/>
        <end position="766"/>
    </location>
</feature>
<dbReference type="OrthoDB" id="10256524at2759"/>
<dbReference type="Gene3D" id="2.60.40.1710">
    <property type="entry name" value="Subtilisin-like superfamily"/>
    <property type="match status" value="1"/>
</dbReference>
<evidence type="ECO:0000259" key="13">
    <source>
        <dbReference type="Pfam" id="PF00082"/>
    </source>
</evidence>
<proteinExistence type="inferred from homology"/>
<dbReference type="GO" id="GO:0016020">
    <property type="term" value="C:membrane"/>
    <property type="evidence" value="ECO:0007669"/>
    <property type="project" value="InterPro"/>
</dbReference>
<dbReference type="PRINTS" id="PR00723">
    <property type="entry name" value="SUBTILISIN"/>
</dbReference>
<dbReference type="PROSITE" id="PS00138">
    <property type="entry name" value="SUBTILASE_SER"/>
    <property type="match status" value="1"/>
</dbReference>
<dbReference type="InterPro" id="IPR010435">
    <property type="entry name" value="C5a/SBT2-like_Fn3"/>
</dbReference>
<dbReference type="InterPro" id="IPR050131">
    <property type="entry name" value="Peptidase_S8_subtilisin-like"/>
</dbReference>
<dbReference type="GO" id="GO:0004252">
    <property type="term" value="F:serine-type endopeptidase activity"/>
    <property type="evidence" value="ECO:0007669"/>
    <property type="project" value="UniProtKB-UniRule"/>
</dbReference>
<feature type="signal peptide" evidence="12">
    <location>
        <begin position="1"/>
        <end position="32"/>
    </location>
</feature>
<dbReference type="PROSITE" id="PS00136">
    <property type="entry name" value="SUBTILASE_ASP"/>
    <property type="match status" value="1"/>
</dbReference>
<evidence type="ECO:0000256" key="11">
    <source>
        <dbReference type="SAM" id="MobiDB-lite"/>
    </source>
</evidence>
<dbReference type="InterPro" id="IPR015500">
    <property type="entry name" value="Peptidase_S8_subtilisin-rel"/>
</dbReference>
<feature type="active site" description="Charge relay system" evidence="8 9">
    <location>
        <position position="576"/>
    </location>
</feature>
<keyword evidence="3" id="KW-0964">Secreted</keyword>
<evidence type="ECO:0000256" key="4">
    <source>
        <dbReference type="ARBA" id="ARBA00022670"/>
    </source>
</evidence>
<evidence type="ECO:0000259" key="15">
    <source>
        <dbReference type="Pfam" id="PF06280"/>
    </source>
</evidence>
<keyword evidence="2" id="KW-0134">Cell wall</keyword>
<evidence type="ECO:0000256" key="6">
    <source>
        <dbReference type="ARBA" id="ARBA00022801"/>
    </source>
</evidence>
<dbReference type="Pfam" id="PF00082">
    <property type="entry name" value="Peptidase_S8"/>
    <property type="match status" value="1"/>
</dbReference>
<keyword evidence="17" id="KW-1185">Reference proteome</keyword>
<dbReference type="GO" id="GO:0005615">
    <property type="term" value="C:extracellular space"/>
    <property type="evidence" value="ECO:0007669"/>
    <property type="project" value="TreeGrafter"/>
</dbReference>
<evidence type="ECO:0000256" key="12">
    <source>
        <dbReference type="SAM" id="SignalP"/>
    </source>
</evidence>
<organism evidence="16 17">
    <name type="scientific">Mycoemilia scoparia</name>
    <dbReference type="NCBI Taxonomy" id="417184"/>
    <lineage>
        <taxon>Eukaryota</taxon>
        <taxon>Fungi</taxon>
        <taxon>Fungi incertae sedis</taxon>
        <taxon>Zoopagomycota</taxon>
        <taxon>Kickxellomycotina</taxon>
        <taxon>Kickxellomycetes</taxon>
        <taxon>Kickxellales</taxon>
        <taxon>Kickxellaceae</taxon>
        <taxon>Mycoemilia</taxon>
    </lineage>
</organism>
<feature type="active site" description="Charge relay system" evidence="8 9">
    <location>
        <position position="260"/>
    </location>
</feature>
<dbReference type="InterPro" id="IPR023828">
    <property type="entry name" value="Peptidase_S8_Ser-AS"/>
</dbReference>
<dbReference type="Gene3D" id="3.40.50.200">
    <property type="entry name" value="Peptidase S8/S53 domain"/>
    <property type="match status" value="1"/>
</dbReference>
<sequence length="943" mass="102115">MVAVVVRRPLRWSLWPATVFSLLLLLLPLVAAAAGAGYTQSEIHPRGLIVEFRDNLEVDDALAQFRKEAAQNNIDLDITSVYSSIFKAASVYTKDPHNQAVIDQIKSLSPVFKVYTTRQYRPRSQEATNDLELSLTSSSPNNGRLVKRGQRPKSSPSLSLASSLASDKTNFTLTSIDGSVYNIHKLTGVDKLHARGLTGKGVKIGIIDSGVDYHHPELGNCWKTPGCPFQYGYDFVGDEHPSEGNIHTPDDDPYTTCNGHGTHLAGIIAGKGPLVKGVAPGATLGMYRVFNCVGNGNESDEQVINAMEMAYKDGMDIISLSLGVDGWSENPTAIVASKLVKKGVIVVAASGNFGTNGIFTASRPAIGKGVISVASSESDVIVDHRLDFMTTSKSKWSVIPYYTNPENYIITNSSTTPTAFELATDEEGSNFGCLPYLENSDYRGKVVFAVRGNCTFTVKAKNAMEAGAIGIIFASNETSGFVPTLEESLSMPVGLLLKKDSERLLKELQSSKITVSSPDGSFATKKNDLAGKMSYFSSWGPDPELEIGITITAPGGEIFSTVPITSGSYETMSGTSMATPYMSGVFALMLEAKGKKDIEQIKSMVTQNTKLIPSDVGSRGGLSSSALSQGSGFVNVAAALDTKIVASPSALEYNYTLTSKYLTKKITITNLDRRMPLFTTLSHIPALSYSSYDSEGKYVNPPRNSTEVASVFIPRTVIVGPGRSTTISVRVAPPRKLTNNGRWFYSGFIQIKKTAYGSETINIPYTGFKGLYTDLPLLPYDDDELMPRFDYYCTASANSTEASSDPIPVDSNTTYTINPDNNQSYITLNVTTVRPSRILKLELIDIKSNKTLGYMPNGYMTYKGPLDDGSQYPLATTVNGQLFTDSDLKKQTRYSSGSYKIRLSGLKLFGNPSLPKDYETWETTTFNIKFGGGDGQCPTPSST</sequence>